<dbReference type="GO" id="GO:0006729">
    <property type="term" value="P:tetrahydrobiopterin biosynthetic process"/>
    <property type="evidence" value="ECO:0007669"/>
    <property type="project" value="TreeGrafter"/>
</dbReference>
<dbReference type="GO" id="GO:0003934">
    <property type="term" value="F:GTP cyclohydrolase I activity"/>
    <property type="evidence" value="ECO:0007669"/>
    <property type="project" value="UniProtKB-UniRule"/>
</dbReference>
<comment type="similarity">
    <text evidence="3 8">Belongs to the GTP cyclohydrolase I family.</text>
</comment>
<evidence type="ECO:0000256" key="8">
    <source>
        <dbReference type="HAMAP-Rule" id="MF_00223"/>
    </source>
</evidence>
<protein>
    <recommendedName>
        <fullName evidence="8">GTP cyclohydrolase 1</fullName>
        <ecNumber evidence="8">3.5.4.16</ecNumber>
    </recommendedName>
    <alternativeName>
        <fullName evidence="8">GTP cyclohydrolase I</fullName>
        <shortName evidence="8">GTP-CH-I</shortName>
    </alternativeName>
</protein>
<feature type="binding site" evidence="8">
    <location>
        <position position="171"/>
    </location>
    <ligand>
        <name>Zn(2+)</name>
        <dbReference type="ChEBI" id="CHEBI:29105"/>
    </ligand>
</feature>
<keyword evidence="5 8" id="KW-0547">Nucleotide-binding</keyword>
<evidence type="ECO:0000256" key="5">
    <source>
        <dbReference type="ARBA" id="ARBA00022741"/>
    </source>
</evidence>
<dbReference type="PROSITE" id="PS00860">
    <property type="entry name" value="GTP_CYCLOHYDROL_1_2"/>
    <property type="match status" value="1"/>
</dbReference>
<comment type="caution">
    <text evidence="10">The sequence shown here is derived from an EMBL/GenBank/DDBJ whole genome shotgun (WGS) entry which is preliminary data.</text>
</comment>
<proteinExistence type="inferred from homology"/>
<feature type="binding site" evidence="8">
    <location>
        <position position="103"/>
    </location>
    <ligand>
        <name>Zn(2+)</name>
        <dbReference type="ChEBI" id="CHEBI:29105"/>
    </ligand>
</feature>
<dbReference type="InterPro" id="IPR018234">
    <property type="entry name" value="GTP_CycHdrlase_I_CS"/>
</dbReference>
<dbReference type="GO" id="GO:0005737">
    <property type="term" value="C:cytoplasm"/>
    <property type="evidence" value="ECO:0007669"/>
    <property type="project" value="TreeGrafter"/>
</dbReference>
<keyword evidence="11" id="KW-1185">Reference proteome</keyword>
<dbReference type="GO" id="GO:0005525">
    <property type="term" value="F:GTP binding"/>
    <property type="evidence" value="ECO:0007669"/>
    <property type="project" value="UniProtKB-KW"/>
</dbReference>
<keyword evidence="8" id="KW-0862">Zinc</keyword>
<dbReference type="AlphaFoldDB" id="A0A4Q1SEM1"/>
<dbReference type="GO" id="GO:0008270">
    <property type="term" value="F:zinc ion binding"/>
    <property type="evidence" value="ECO:0007669"/>
    <property type="project" value="UniProtKB-UniRule"/>
</dbReference>
<dbReference type="NCBIfam" id="NF006826">
    <property type="entry name" value="PRK09347.1-3"/>
    <property type="match status" value="1"/>
</dbReference>
<keyword evidence="4 8" id="KW-0554">One-carbon metabolism</keyword>
<accession>A0A4Q1SEM1</accession>
<dbReference type="EC" id="3.5.4.16" evidence="8"/>
<evidence type="ECO:0000256" key="4">
    <source>
        <dbReference type="ARBA" id="ARBA00022563"/>
    </source>
</evidence>
<dbReference type="UniPathway" id="UPA00848">
    <property type="reaction ID" value="UER00151"/>
</dbReference>
<keyword evidence="7 8" id="KW-0342">GTP-binding</keyword>
<organism evidence="10 11">
    <name type="scientific">Silvibacterium dinghuense</name>
    <dbReference type="NCBI Taxonomy" id="1560006"/>
    <lineage>
        <taxon>Bacteria</taxon>
        <taxon>Pseudomonadati</taxon>
        <taxon>Acidobacteriota</taxon>
        <taxon>Terriglobia</taxon>
        <taxon>Terriglobales</taxon>
        <taxon>Acidobacteriaceae</taxon>
        <taxon>Silvibacterium</taxon>
    </lineage>
</organism>
<evidence type="ECO:0000256" key="2">
    <source>
        <dbReference type="ARBA" id="ARBA00005080"/>
    </source>
</evidence>
<keyword evidence="6 8" id="KW-0378">Hydrolase</keyword>
<keyword evidence="8" id="KW-0479">Metal-binding</keyword>
<evidence type="ECO:0000256" key="3">
    <source>
        <dbReference type="ARBA" id="ARBA00008085"/>
    </source>
</evidence>
<dbReference type="Proteomes" id="UP000290253">
    <property type="component" value="Unassembled WGS sequence"/>
</dbReference>
<dbReference type="HAMAP" id="MF_00223">
    <property type="entry name" value="FolE"/>
    <property type="match status" value="1"/>
</dbReference>
<dbReference type="InterPro" id="IPR043134">
    <property type="entry name" value="GTP-CH-I_N"/>
</dbReference>
<feature type="binding site" evidence="8">
    <location>
        <position position="100"/>
    </location>
    <ligand>
        <name>Zn(2+)</name>
        <dbReference type="ChEBI" id="CHEBI:29105"/>
    </ligand>
</feature>
<dbReference type="FunFam" id="3.30.1130.10:FF:000012">
    <property type="entry name" value="GTP cyclohydrolase 1"/>
    <property type="match status" value="1"/>
</dbReference>
<dbReference type="Gene3D" id="1.10.286.10">
    <property type="match status" value="1"/>
</dbReference>
<comment type="pathway">
    <text evidence="2 8">Cofactor biosynthesis; 7,8-dihydroneopterin triphosphate biosynthesis; 7,8-dihydroneopterin triphosphate from GTP: step 1/1.</text>
</comment>
<name>A0A4Q1SEM1_9BACT</name>
<gene>
    <name evidence="8 10" type="primary">folE</name>
    <name evidence="10" type="ORF">ESZ00_11620</name>
</gene>
<evidence type="ECO:0000256" key="6">
    <source>
        <dbReference type="ARBA" id="ARBA00022801"/>
    </source>
</evidence>
<dbReference type="InterPro" id="IPR001474">
    <property type="entry name" value="GTP_CycHdrlase_I"/>
</dbReference>
<evidence type="ECO:0000313" key="11">
    <source>
        <dbReference type="Proteomes" id="UP000290253"/>
    </source>
</evidence>
<dbReference type="InterPro" id="IPR020602">
    <property type="entry name" value="GTP_CycHdrlase_I_dom"/>
</dbReference>
<dbReference type="GO" id="GO:0046654">
    <property type="term" value="P:tetrahydrofolate biosynthetic process"/>
    <property type="evidence" value="ECO:0007669"/>
    <property type="project" value="UniProtKB-UniRule"/>
</dbReference>
<reference evidence="10 11" key="1">
    <citation type="journal article" date="2016" name="Int. J. Syst. Evol. Microbiol.">
        <title>Acidipila dinghuensis sp. nov., an acidobacterium isolated from forest soil.</title>
        <authorList>
            <person name="Jiang Y.W."/>
            <person name="Wang J."/>
            <person name="Chen M.H."/>
            <person name="Lv Y.Y."/>
            <person name="Qiu L.H."/>
        </authorList>
    </citation>
    <scope>NUCLEOTIDE SEQUENCE [LARGE SCALE GENOMIC DNA]</scope>
    <source>
        <strain evidence="10 11">DHOF10</strain>
    </source>
</reference>
<dbReference type="Gene3D" id="3.30.1130.10">
    <property type="match status" value="1"/>
</dbReference>
<evidence type="ECO:0000256" key="1">
    <source>
        <dbReference type="ARBA" id="ARBA00001052"/>
    </source>
</evidence>
<dbReference type="PANTHER" id="PTHR11109:SF7">
    <property type="entry name" value="GTP CYCLOHYDROLASE 1"/>
    <property type="match status" value="1"/>
</dbReference>
<evidence type="ECO:0000313" key="10">
    <source>
        <dbReference type="EMBL" id="RXS95736.1"/>
    </source>
</evidence>
<comment type="catalytic activity">
    <reaction evidence="1 8">
        <text>GTP + H2O = 7,8-dihydroneopterin 3'-triphosphate + formate + H(+)</text>
        <dbReference type="Rhea" id="RHEA:17473"/>
        <dbReference type="ChEBI" id="CHEBI:15377"/>
        <dbReference type="ChEBI" id="CHEBI:15378"/>
        <dbReference type="ChEBI" id="CHEBI:15740"/>
        <dbReference type="ChEBI" id="CHEBI:37565"/>
        <dbReference type="ChEBI" id="CHEBI:58462"/>
        <dbReference type="EC" id="3.5.4.16"/>
    </reaction>
</comment>
<dbReference type="PROSITE" id="PS00859">
    <property type="entry name" value="GTP_CYCLOHYDROL_1_1"/>
    <property type="match status" value="1"/>
</dbReference>
<dbReference type="PANTHER" id="PTHR11109">
    <property type="entry name" value="GTP CYCLOHYDROLASE I"/>
    <property type="match status" value="1"/>
</dbReference>
<dbReference type="OrthoDB" id="9801207at2"/>
<dbReference type="InterPro" id="IPR043133">
    <property type="entry name" value="GTP-CH-I_C/QueF"/>
</dbReference>
<comment type="subunit">
    <text evidence="8">Homopolymer.</text>
</comment>
<feature type="domain" description="GTP cyclohydrolase I" evidence="9">
    <location>
        <begin position="33"/>
        <end position="206"/>
    </location>
</feature>
<dbReference type="EMBL" id="SDMK01000002">
    <property type="protein sequence ID" value="RXS95736.1"/>
    <property type="molecule type" value="Genomic_DNA"/>
</dbReference>
<sequence>MPTIKTAAKGAAKDLREEIAGQTGLEGISTQDIYRELLRRFDEDPTRDGLIRTPERVEKAMSFLTHGYHQDPTAILRGALFDVDYDEMVIVKDIEMFSLCEHHMLPFFGRVHVAYIPNGKVIGLSKIPRLVEVFARRLQVQERMTRQIAEAIDEAIKPQGVGVVIEARHLCMMMRGVEKQNSSTVTSAMLGVFQKQNTRNEFLSLVRERGQHSF</sequence>
<dbReference type="SUPFAM" id="SSF55620">
    <property type="entry name" value="Tetrahydrobiopterin biosynthesis enzymes-like"/>
    <property type="match status" value="1"/>
</dbReference>
<dbReference type="NCBIfam" id="TIGR00063">
    <property type="entry name" value="folE"/>
    <property type="match status" value="1"/>
</dbReference>
<evidence type="ECO:0000259" key="9">
    <source>
        <dbReference type="Pfam" id="PF01227"/>
    </source>
</evidence>
<dbReference type="GO" id="GO:0006730">
    <property type="term" value="P:one-carbon metabolic process"/>
    <property type="evidence" value="ECO:0007669"/>
    <property type="project" value="UniProtKB-UniRule"/>
</dbReference>
<dbReference type="Pfam" id="PF01227">
    <property type="entry name" value="GTP_cyclohydroI"/>
    <property type="match status" value="1"/>
</dbReference>
<evidence type="ECO:0000256" key="7">
    <source>
        <dbReference type="ARBA" id="ARBA00023134"/>
    </source>
</evidence>
<dbReference type="NCBIfam" id="NF006825">
    <property type="entry name" value="PRK09347.1-2"/>
    <property type="match status" value="1"/>
</dbReference>